<dbReference type="Pfam" id="PF10524">
    <property type="entry name" value="NfI_DNAbd_pre-N"/>
    <property type="match status" value="1"/>
</dbReference>
<comment type="subcellular location">
    <subcellularLocation>
        <location evidence="1 9">Nucleus</location>
    </subcellularLocation>
</comment>
<evidence type="ECO:0000256" key="4">
    <source>
        <dbReference type="ARBA" id="ARBA00023015"/>
    </source>
</evidence>
<dbReference type="SMART" id="SM00523">
    <property type="entry name" value="DWA"/>
    <property type="match status" value="1"/>
</dbReference>
<dbReference type="GO" id="GO:0045893">
    <property type="term" value="P:positive regulation of DNA-templated transcription"/>
    <property type="evidence" value="ECO:0007669"/>
    <property type="project" value="UniProtKB-ARBA"/>
</dbReference>
<dbReference type="GO" id="GO:0006260">
    <property type="term" value="P:DNA replication"/>
    <property type="evidence" value="ECO:0007669"/>
    <property type="project" value="UniProtKB-KW"/>
</dbReference>
<name>A0A9J7ZKF8_CYPCA</name>
<evidence type="ECO:0000256" key="6">
    <source>
        <dbReference type="ARBA" id="ARBA00023159"/>
    </source>
</evidence>
<feature type="domain" description="CTF/NF-I" evidence="11">
    <location>
        <begin position="21"/>
        <end position="214"/>
    </location>
</feature>
<evidence type="ECO:0000259" key="11">
    <source>
        <dbReference type="PROSITE" id="PS51080"/>
    </source>
</evidence>
<dbReference type="PROSITE" id="PS00349">
    <property type="entry name" value="CTF_NFI_1"/>
    <property type="match status" value="1"/>
</dbReference>
<feature type="compositionally biased region" description="Polar residues" evidence="10">
    <location>
        <begin position="318"/>
        <end position="328"/>
    </location>
</feature>
<dbReference type="Ensembl" id="ENSCCRT00000145172.1">
    <property type="protein sequence ID" value="ENSCCRP00000133644.1"/>
    <property type="gene ID" value="ENSCCRG00000066847.1"/>
</dbReference>
<keyword evidence="3 9" id="KW-0235">DNA replication</keyword>
<evidence type="ECO:0000256" key="7">
    <source>
        <dbReference type="ARBA" id="ARBA00023163"/>
    </source>
</evidence>
<dbReference type="AlphaFoldDB" id="A0A9J7ZKF8"/>
<dbReference type="InterPro" id="IPR020604">
    <property type="entry name" value="CTF/NFI_DNA-bd-dom"/>
</dbReference>
<reference evidence="12" key="1">
    <citation type="submission" date="2025-08" db="UniProtKB">
        <authorList>
            <consortium name="Ensembl"/>
        </authorList>
    </citation>
    <scope>IDENTIFICATION</scope>
</reference>
<keyword evidence="5 9" id="KW-0238">DNA-binding</keyword>
<comment type="similarity">
    <text evidence="9">Belongs to the CTF/NF-I family.</text>
</comment>
<feature type="compositionally biased region" description="Polar residues" evidence="10">
    <location>
        <begin position="388"/>
        <end position="400"/>
    </location>
</feature>
<keyword evidence="7 9" id="KW-0804">Transcription</keyword>
<evidence type="ECO:0000256" key="9">
    <source>
        <dbReference type="RuleBase" id="RU000690"/>
    </source>
</evidence>
<keyword evidence="6 9" id="KW-0010">Activator</keyword>
<evidence type="ECO:0000256" key="2">
    <source>
        <dbReference type="ARBA" id="ARBA00011432"/>
    </source>
</evidence>
<organism evidence="12 13">
    <name type="scientific">Cyprinus carpio carpio</name>
    <dbReference type="NCBI Taxonomy" id="630221"/>
    <lineage>
        <taxon>Eukaryota</taxon>
        <taxon>Metazoa</taxon>
        <taxon>Chordata</taxon>
        <taxon>Craniata</taxon>
        <taxon>Vertebrata</taxon>
        <taxon>Euteleostomi</taxon>
        <taxon>Actinopterygii</taxon>
        <taxon>Neopterygii</taxon>
        <taxon>Teleostei</taxon>
        <taxon>Ostariophysi</taxon>
        <taxon>Cypriniformes</taxon>
        <taxon>Cyprinidae</taxon>
        <taxon>Cyprininae</taxon>
        <taxon>Cyprinus</taxon>
    </lineage>
</organism>
<accession>A0A9J7ZKF8</accession>
<evidence type="ECO:0000256" key="5">
    <source>
        <dbReference type="ARBA" id="ARBA00023125"/>
    </source>
</evidence>
<feature type="compositionally biased region" description="Pro residues" evidence="10">
    <location>
        <begin position="406"/>
        <end position="421"/>
    </location>
</feature>
<evidence type="ECO:0000256" key="8">
    <source>
        <dbReference type="ARBA" id="ARBA00023242"/>
    </source>
</evidence>
<evidence type="ECO:0000313" key="13">
    <source>
        <dbReference type="Proteomes" id="UP001108240"/>
    </source>
</evidence>
<dbReference type="Proteomes" id="UP001108240">
    <property type="component" value="Unplaced"/>
</dbReference>
<feature type="region of interest" description="Disordered" evidence="10">
    <location>
        <begin position="285"/>
        <end position="341"/>
    </location>
</feature>
<dbReference type="InterPro" id="IPR003619">
    <property type="entry name" value="MAD_homology1_Dwarfin-type"/>
</dbReference>
<protein>
    <recommendedName>
        <fullName evidence="9">Nuclear factor 1</fullName>
    </recommendedName>
</protein>
<keyword evidence="4 9" id="KW-0805">Transcription regulation</keyword>
<dbReference type="InterPro" id="IPR019739">
    <property type="entry name" value="CTF/NFI_DNA-bd_CS"/>
</dbReference>
<evidence type="ECO:0000256" key="10">
    <source>
        <dbReference type="SAM" id="MobiDB-lite"/>
    </source>
</evidence>
<dbReference type="PROSITE" id="PS51080">
    <property type="entry name" value="CTF_NFI_2"/>
    <property type="match status" value="1"/>
</dbReference>
<feature type="region of interest" description="Disordered" evidence="10">
    <location>
        <begin position="384"/>
        <end position="466"/>
    </location>
</feature>
<comment type="function">
    <text evidence="9">Recognizes and binds the palindromic sequence 5'-TTGGCNNNNNGCCAA-3' present in viral and cellular promoters and in the origin of replication of adenovirus type 2. These proteins are individually capable of activating transcription and replication.</text>
</comment>
<dbReference type="GO" id="GO:0000981">
    <property type="term" value="F:DNA-binding transcription factor activity, RNA polymerase II-specific"/>
    <property type="evidence" value="ECO:0007669"/>
    <property type="project" value="TreeGrafter"/>
</dbReference>
<proteinExistence type="inferred from homology"/>
<dbReference type="Pfam" id="PF03165">
    <property type="entry name" value="MH1"/>
    <property type="match status" value="1"/>
</dbReference>
<dbReference type="InterPro" id="IPR019548">
    <property type="entry name" value="CTF/NFI_DNA-bd_N"/>
</dbReference>
<dbReference type="GO" id="GO:0000978">
    <property type="term" value="F:RNA polymerase II cis-regulatory region sequence-specific DNA binding"/>
    <property type="evidence" value="ECO:0007669"/>
    <property type="project" value="TreeGrafter"/>
</dbReference>
<reference evidence="12" key="2">
    <citation type="submission" date="2025-09" db="UniProtKB">
        <authorList>
            <consortium name="Ensembl"/>
        </authorList>
    </citation>
    <scope>IDENTIFICATION</scope>
</reference>
<dbReference type="PANTHER" id="PTHR11492">
    <property type="entry name" value="NUCLEAR FACTOR I"/>
    <property type="match status" value="1"/>
</dbReference>
<sequence>MLRDSNVFSPSLLSSPLHPVSPSLSPSLQDEFHPFIEALLPHVRAFSYTWFNLQARKRKYFKKHEKRMSKDEERAVKDELLGEKPEIKQKWASRLLAKLRKDIRPEFREDFVLTITGKKPPCCVLSNPDQKGKIRRIDCLRQADKVWRLDLVMVILFKGSPLESTDGERLVKSPQCSNHTLCVQPHHIGVSVKELDLYLAYFVHMPESGQSDNSNQQGESDIKPPPNGHLSFQDCFVTSGVWNVAELVRVSQTPVATASGPNFSLADLESPGYYNINQVALSRRSLASPPSTSSNKRKSIDDSEMESPVDDVFYSRSPAGTSSQSSGWPNDVDAGSPRASASALHFPAPSIIQQSSPYFTHPTIRYHHHQDPLKEFVQFVCADGSGQPGAQPNGSGQSKLPGSFLLPPPPVARPVPMPLPLPEHKPSHTHPESGVGSPASPCKCPLKHQTHQSPRNAPLPLHQLFE</sequence>
<comment type="subunit">
    <text evidence="2 9">Binds DNA as a homodimer.</text>
</comment>
<keyword evidence="8 9" id="KW-0539">Nucleus</keyword>
<dbReference type="PANTHER" id="PTHR11492:SF3">
    <property type="entry name" value="NUCLEAR FACTOR 1 X-TYPE"/>
    <property type="match status" value="1"/>
</dbReference>
<evidence type="ECO:0000313" key="12">
    <source>
        <dbReference type="Ensembl" id="ENSCCRP00000133644.1"/>
    </source>
</evidence>
<dbReference type="Pfam" id="PF00859">
    <property type="entry name" value="CTF_NFI"/>
    <property type="match status" value="1"/>
</dbReference>
<keyword evidence="13" id="KW-1185">Reference proteome</keyword>
<feature type="compositionally biased region" description="Basic and acidic residues" evidence="10">
    <location>
        <begin position="422"/>
        <end position="431"/>
    </location>
</feature>
<dbReference type="GeneTree" id="ENSGT00950000182916"/>
<dbReference type="GO" id="GO:0005634">
    <property type="term" value="C:nucleus"/>
    <property type="evidence" value="ECO:0007669"/>
    <property type="project" value="UniProtKB-SubCell"/>
</dbReference>
<evidence type="ECO:0000256" key="3">
    <source>
        <dbReference type="ARBA" id="ARBA00022705"/>
    </source>
</evidence>
<evidence type="ECO:0000256" key="1">
    <source>
        <dbReference type="ARBA" id="ARBA00004123"/>
    </source>
</evidence>
<dbReference type="InterPro" id="IPR000647">
    <property type="entry name" value="CTF/NFI"/>
</dbReference>